<dbReference type="SUPFAM" id="SSF52047">
    <property type="entry name" value="RNI-like"/>
    <property type="match status" value="1"/>
</dbReference>
<dbReference type="InterPro" id="IPR032675">
    <property type="entry name" value="LRR_dom_sf"/>
</dbReference>
<dbReference type="InterPro" id="IPR036047">
    <property type="entry name" value="F-box-like_dom_sf"/>
</dbReference>
<dbReference type="Pfam" id="PF00646">
    <property type="entry name" value="F-box"/>
    <property type="match status" value="1"/>
</dbReference>
<keyword evidence="3" id="KW-1185">Reference proteome</keyword>
<name>A0A4S4CVZ2_CAMSN</name>
<evidence type="ECO:0000313" key="2">
    <source>
        <dbReference type="EMBL" id="THF94062.1"/>
    </source>
</evidence>
<dbReference type="Pfam" id="PF24758">
    <property type="entry name" value="LRR_At5g56370"/>
    <property type="match status" value="1"/>
</dbReference>
<dbReference type="SUPFAM" id="SSF81383">
    <property type="entry name" value="F-box domain"/>
    <property type="match status" value="1"/>
</dbReference>
<accession>A0A4S4CVZ2</accession>
<comment type="caution">
    <text evidence="2">The sequence shown here is derived from an EMBL/GenBank/DDBJ whole genome shotgun (WGS) entry which is preliminary data.</text>
</comment>
<dbReference type="EMBL" id="SDRB02013802">
    <property type="protein sequence ID" value="THF94062.1"/>
    <property type="molecule type" value="Genomic_DNA"/>
</dbReference>
<protein>
    <recommendedName>
        <fullName evidence="1">FBD domain-containing protein</fullName>
    </recommendedName>
</protein>
<proteinExistence type="predicted"/>
<dbReference type="Gene3D" id="1.20.1280.50">
    <property type="match status" value="1"/>
</dbReference>
<evidence type="ECO:0000259" key="1">
    <source>
        <dbReference type="SMART" id="SM00579"/>
    </source>
</evidence>
<organism evidence="2 3">
    <name type="scientific">Camellia sinensis var. sinensis</name>
    <name type="common">China tea</name>
    <dbReference type="NCBI Taxonomy" id="542762"/>
    <lineage>
        <taxon>Eukaryota</taxon>
        <taxon>Viridiplantae</taxon>
        <taxon>Streptophyta</taxon>
        <taxon>Embryophyta</taxon>
        <taxon>Tracheophyta</taxon>
        <taxon>Spermatophyta</taxon>
        <taxon>Magnoliopsida</taxon>
        <taxon>eudicotyledons</taxon>
        <taxon>Gunneridae</taxon>
        <taxon>Pentapetalae</taxon>
        <taxon>asterids</taxon>
        <taxon>Ericales</taxon>
        <taxon>Theaceae</taxon>
        <taxon>Camellia</taxon>
    </lineage>
</organism>
<evidence type="ECO:0000313" key="3">
    <source>
        <dbReference type="Proteomes" id="UP000306102"/>
    </source>
</evidence>
<dbReference type="InterPro" id="IPR053781">
    <property type="entry name" value="F-box_AtFBL13-like"/>
</dbReference>
<sequence>MDSNIGKNIDRISNLPDALLCHILSFLPTKYAVGTSTLSTRWQYLWTSVPNLDFDDSKCFQEYARLSEDKRKEVDLSFQYFVNRVLLLSDAPCFQKFHLQIGGSLELLDLVDTWISAAVKRNVEDLNLINGFEINVRLPVRLFTSKTLVVLSLSGVLLDIPCSVWLPSLKSLRLDYVEYGDEDSLQEFLIGCPILEEMYIHRWTVDSQMVLNVSVPTLKRLTVFCYRDDFIDQLDDSDEPDDQGCKLVVDAPQLEYLYLADCVDILLRNLPSLSKASFFVRHVCLRRGSFIDGLRMYKLLSGITNVKVLEAHLADLFSGWLRGCSKRSSRKPWEAASLFAMWCILIEKLQFQTDVNDYMLPTFHNLTQLNFGADFDTSWNLKLLADLLREVYSVLQLHVGIHHKKYPVVCYYISRRLMSKHLEGKIMSLIDVIEYLLRNAKVLRKMTIDCQYSDDCCCGELAAFPRGSKTCQLNLLL</sequence>
<dbReference type="InterPro" id="IPR001810">
    <property type="entry name" value="F-box_dom"/>
</dbReference>
<dbReference type="PANTHER" id="PTHR31900:SF34">
    <property type="entry name" value="EMB|CAB62440.1-RELATED"/>
    <property type="match status" value="1"/>
</dbReference>
<dbReference type="InterPro" id="IPR055411">
    <property type="entry name" value="LRR_FXL15/At3g58940/PEG3-like"/>
</dbReference>
<dbReference type="Proteomes" id="UP000306102">
    <property type="component" value="Unassembled WGS sequence"/>
</dbReference>
<feature type="domain" description="FBD" evidence="1">
    <location>
        <begin position="415"/>
        <end position="476"/>
    </location>
</feature>
<dbReference type="Gene3D" id="3.80.10.10">
    <property type="entry name" value="Ribonuclease Inhibitor"/>
    <property type="match status" value="1"/>
</dbReference>
<dbReference type="PANTHER" id="PTHR31900">
    <property type="entry name" value="F-BOX/RNI SUPERFAMILY PROTEIN-RELATED"/>
    <property type="match status" value="1"/>
</dbReference>
<gene>
    <name evidence="2" type="ORF">TEA_018396</name>
</gene>
<dbReference type="SMART" id="SM00579">
    <property type="entry name" value="FBD"/>
    <property type="match status" value="1"/>
</dbReference>
<dbReference type="InterPro" id="IPR050232">
    <property type="entry name" value="FBL13/AtMIF1-like"/>
</dbReference>
<dbReference type="AlphaFoldDB" id="A0A4S4CVZ2"/>
<reference evidence="2 3" key="1">
    <citation type="journal article" date="2018" name="Proc. Natl. Acad. Sci. U.S.A.">
        <title>Draft genome sequence of Camellia sinensis var. sinensis provides insights into the evolution of the tea genome and tea quality.</title>
        <authorList>
            <person name="Wei C."/>
            <person name="Yang H."/>
            <person name="Wang S."/>
            <person name="Zhao J."/>
            <person name="Liu C."/>
            <person name="Gao L."/>
            <person name="Xia E."/>
            <person name="Lu Y."/>
            <person name="Tai Y."/>
            <person name="She G."/>
            <person name="Sun J."/>
            <person name="Cao H."/>
            <person name="Tong W."/>
            <person name="Gao Q."/>
            <person name="Li Y."/>
            <person name="Deng W."/>
            <person name="Jiang X."/>
            <person name="Wang W."/>
            <person name="Chen Q."/>
            <person name="Zhang S."/>
            <person name="Li H."/>
            <person name="Wu J."/>
            <person name="Wang P."/>
            <person name="Li P."/>
            <person name="Shi C."/>
            <person name="Zheng F."/>
            <person name="Jian J."/>
            <person name="Huang B."/>
            <person name="Shan D."/>
            <person name="Shi M."/>
            <person name="Fang C."/>
            <person name="Yue Y."/>
            <person name="Li F."/>
            <person name="Li D."/>
            <person name="Wei S."/>
            <person name="Han B."/>
            <person name="Jiang C."/>
            <person name="Yin Y."/>
            <person name="Xia T."/>
            <person name="Zhang Z."/>
            <person name="Bennetzen J.L."/>
            <person name="Zhao S."/>
            <person name="Wan X."/>
        </authorList>
    </citation>
    <scope>NUCLEOTIDE SEQUENCE [LARGE SCALE GENOMIC DNA]</scope>
    <source>
        <strain evidence="3">cv. Shuchazao</strain>
        <tissue evidence="2">Leaf</tissue>
    </source>
</reference>
<dbReference type="CDD" id="cd22160">
    <property type="entry name" value="F-box_AtFBL13-like"/>
    <property type="match status" value="1"/>
</dbReference>
<dbReference type="STRING" id="542762.A0A4S4CVZ2"/>
<dbReference type="InterPro" id="IPR006566">
    <property type="entry name" value="FBD"/>
</dbReference>